<dbReference type="PROSITE" id="PS50158">
    <property type="entry name" value="ZF_CCHC"/>
    <property type="match status" value="1"/>
</dbReference>
<keyword evidence="1" id="KW-0863">Zinc-finger</keyword>
<reference evidence="4 5" key="1">
    <citation type="journal article" date="2023" name="Arcadia Sci">
        <title>De novo assembly of a long-read Amblyomma americanum tick genome.</title>
        <authorList>
            <person name="Chou S."/>
            <person name="Poskanzer K.E."/>
            <person name="Rollins M."/>
            <person name="Thuy-Boun P.S."/>
        </authorList>
    </citation>
    <scope>NUCLEOTIDE SEQUENCE [LARGE SCALE GENOMIC DNA]</scope>
    <source>
        <strain evidence="4">F_SG_1</strain>
        <tissue evidence="4">Salivary glands</tissue>
    </source>
</reference>
<gene>
    <name evidence="4" type="ORF">V5799_004441</name>
</gene>
<dbReference type="GO" id="GO:0008270">
    <property type="term" value="F:zinc ion binding"/>
    <property type="evidence" value="ECO:0007669"/>
    <property type="project" value="UniProtKB-KW"/>
</dbReference>
<feature type="compositionally biased region" description="Basic and acidic residues" evidence="2">
    <location>
        <begin position="348"/>
        <end position="360"/>
    </location>
</feature>
<dbReference type="PANTHER" id="PTHR33194">
    <property type="entry name" value="ZINC KNUCKLE DOMAINCONTAINING PROTEIN"/>
    <property type="match status" value="1"/>
</dbReference>
<feature type="region of interest" description="Disordered" evidence="2">
    <location>
        <begin position="341"/>
        <end position="406"/>
    </location>
</feature>
<sequence length="406" mass="45936">MTSATGSQTGQSFGSAPPFVFLAPRSPPPFHGDRFEDVEDWLAGFNRVAAFNQWDDERKLLNVYFALQDSAKTWFENHEASFSNWAAFRREVLATFSSSERKENAELALRSRSQQSNESVAMFIEDMTRLFNRADPAMPEATKVRHLMRGVKEQLFAGLMRDPPRTVAAFAKEATTIERSLQERSVQYGRQANVAAAQYCTSLPGPGDEALRALVRSIVREELRHLHLSAPSESVPSTGDVLRDEIRRAVQPPPAPLSEPHVMSYSDALRRPASAPQAFRPVAEQPPPHRYVRPIEQQQDPCPPFRKAYVWRTSNDRPLCYHCGEPGHVLRNCPYRRMGLRGFPPDAPRPRYGERPRDIEEYLNSQVPPPTSQRRQSRSPSPRRFATPSRPSTSGQFGGTSPRREN</sequence>
<dbReference type="InterPro" id="IPR001878">
    <property type="entry name" value="Znf_CCHC"/>
</dbReference>
<dbReference type="EMBL" id="JARKHS020034674">
    <property type="protein sequence ID" value="KAK8757927.1"/>
    <property type="molecule type" value="Genomic_DNA"/>
</dbReference>
<dbReference type="GO" id="GO:0003676">
    <property type="term" value="F:nucleic acid binding"/>
    <property type="evidence" value="ECO:0007669"/>
    <property type="project" value="InterPro"/>
</dbReference>
<dbReference type="SMART" id="SM00343">
    <property type="entry name" value="ZnF_C2HC"/>
    <property type="match status" value="1"/>
</dbReference>
<protein>
    <recommendedName>
        <fullName evidence="3">CCHC-type domain-containing protein</fullName>
    </recommendedName>
</protein>
<keyword evidence="1" id="KW-0862">Zinc</keyword>
<dbReference type="InterPro" id="IPR036875">
    <property type="entry name" value="Znf_CCHC_sf"/>
</dbReference>
<keyword evidence="1" id="KW-0479">Metal-binding</keyword>
<evidence type="ECO:0000313" key="4">
    <source>
        <dbReference type="EMBL" id="KAK8757927.1"/>
    </source>
</evidence>
<name>A0AAQ4D637_AMBAM</name>
<feature type="compositionally biased region" description="Low complexity" evidence="2">
    <location>
        <begin position="372"/>
        <end position="384"/>
    </location>
</feature>
<organism evidence="4 5">
    <name type="scientific">Amblyomma americanum</name>
    <name type="common">Lone star tick</name>
    <dbReference type="NCBI Taxonomy" id="6943"/>
    <lineage>
        <taxon>Eukaryota</taxon>
        <taxon>Metazoa</taxon>
        <taxon>Ecdysozoa</taxon>
        <taxon>Arthropoda</taxon>
        <taxon>Chelicerata</taxon>
        <taxon>Arachnida</taxon>
        <taxon>Acari</taxon>
        <taxon>Parasitiformes</taxon>
        <taxon>Ixodida</taxon>
        <taxon>Ixodoidea</taxon>
        <taxon>Ixodidae</taxon>
        <taxon>Amblyomminae</taxon>
        <taxon>Amblyomma</taxon>
    </lineage>
</organism>
<proteinExistence type="predicted"/>
<evidence type="ECO:0000313" key="5">
    <source>
        <dbReference type="Proteomes" id="UP001321473"/>
    </source>
</evidence>
<evidence type="ECO:0000256" key="1">
    <source>
        <dbReference type="PROSITE-ProRule" id="PRU00047"/>
    </source>
</evidence>
<dbReference type="PANTHER" id="PTHR33194:SF4">
    <property type="entry name" value="CCHC-TYPE DOMAIN-CONTAINING PROTEIN"/>
    <property type="match status" value="1"/>
</dbReference>
<comment type="caution">
    <text evidence="4">The sequence shown here is derived from an EMBL/GenBank/DDBJ whole genome shotgun (WGS) entry which is preliminary data.</text>
</comment>
<dbReference type="SUPFAM" id="SSF57756">
    <property type="entry name" value="Retrovirus zinc finger-like domains"/>
    <property type="match status" value="1"/>
</dbReference>
<feature type="domain" description="CCHC-type" evidence="3">
    <location>
        <begin position="320"/>
        <end position="334"/>
    </location>
</feature>
<dbReference type="Pfam" id="PF00098">
    <property type="entry name" value="zf-CCHC"/>
    <property type="match status" value="1"/>
</dbReference>
<keyword evidence="5" id="KW-1185">Reference proteome</keyword>
<dbReference type="Pfam" id="PF03732">
    <property type="entry name" value="Retrotrans_gag"/>
    <property type="match status" value="1"/>
</dbReference>
<dbReference type="Proteomes" id="UP001321473">
    <property type="component" value="Unassembled WGS sequence"/>
</dbReference>
<dbReference type="Gene3D" id="4.10.60.10">
    <property type="entry name" value="Zinc finger, CCHC-type"/>
    <property type="match status" value="1"/>
</dbReference>
<evidence type="ECO:0000259" key="3">
    <source>
        <dbReference type="PROSITE" id="PS50158"/>
    </source>
</evidence>
<dbReference type="AlphaFoldDB" id="A0AAQ4D637"/>
<evidence type="ECO:0000256" key="2">
    <source>
        <dbReference type="SAM" id="MobiDB-lite"/>
    </source>
</evidence>
<dbReference type="InterPro" id="IPR005162">
    <property type="entry name" value="Retrotrans_gag_dom"/>
</dbReference>
<accession>A0AAQ4D637</accession>